<gene>
    <name evidence="3" type="ORF">ENI35_03470</name>
</gene>
<dbReference type="InterPro" id="IPR029061">
    <property type="entry name" value="THDP-binding"/>
</dbReference>
<accession>A0A7C2AL80</accession>
<dbReference type="PANTHER" id="PTHR48084:SF3">
    <property type="entry name" value="SUBUNIT OF PYRUVATE:FLAVODOXIN OXIDOREDUCTASE"/>
    <property type="match status" value="1"/>
</dbReference>
<dbReference type="PANTHER" id="PTHR48084">
    <property type="entry name" value="2-OXOGLUTARATE OXIDOREDUCTASE SUBUNIT KORB-RELATED"/>
    <property type="match status" value="1"/>
</dbReference>
<organism evidence="3">
    <name type="scientific">Desulfofervidus auxilii</name>
    <dbReference type="NCBI Taxonomy" id="1621989"/>
    <lineage>
        <taxon>Bacteria</taxon>
        <taxon>Pseudomonadati</taxon>
        <taxon>Thermodesulfobacteriota</taxon>
        <taxon>Candidatus Desulfofervidia</taxon>
        <taxon>Candidatus Desulfofervidales</taxon>
        <taxon>Candidatus Desulfofervidaceae</taxon>
        <taxon>Candidatus Desulfofervidus</taxon>
    </lineage>
</organism>
<dbReference type="AlphaFoldDB" id="A0A7C2AL80"/>
<sequence length="248" mass="27368">MRVSALIPKYPEPQTYLGRTHYCPGCGHSTLHKILGEIIDELGIRKKVILIEPIGCSVIALSYLKVDGIQGPHGRAPAIATAVKRLRPQNIVITYQGDGDLAAIGTNEIIHAANRGEMFTTIFVNNAVYGMTGGQMAPTTLLGQKSTTTPGGRVAEYCGYPLRVCELLNTLDAPVYLERVSLFDLEHISRTKAAIRKALINQIEKRGFSLVEVLSNCPTNWKMSPKQSWNFVKQEMTKVFPLGVFRDK</sequence>
<comment type="caution">
    <text evidence="3">The sequence shown here is derived from an EMBL/GenBank/DDBJ whole genome shotgun (WGS) entry which is preliminary data.</text>
</comment>
<dbReference type="InterPro" id="IPR011766">
    <property type="entry name" value="TPP_enzyme_TPP-bd"/>
</dbReference>
<evidence type="ECO:0000256" key="1">
    <source>
        <dbReference type="ARBA" id="ARBA00023002"/>
    </source>
</evidence>
<dbReference type="Pfam" id="PF02775">
    <property type="entry name" value="TPP_enzyme_C"/>
    <property type="match status" value="1"/>
</dbReference>
<protein>
    <submittedName>
        <fullName evidence="3">2-oxoglutarate oxidoreductase</fullName>
    </submittedName>
</protein>
<dbReference type="GO" id="GO:0044281">
    <property type="term" value="P:small molecule metabolic process"/>
    <property type="evidence" value="ECO:0007669"/>
    <property type="project" value="UniProtKB-ARBA"/>
</dbReference>
<name>A0A7C2AL80_DESA2</name>
<dbReference type="Gene3D" id="3.40.50.970">
    <property type="match status" value="1"/>
</dbReference>
<dbReference type="GO" id="GO:0045333">
    <property type="term" value="P:cellular respiration"/>
    <property type="evidence" value="ECO:0007669"/>
    <property type="project" value="UniProtKB-ARBA"/>
</dbReference>
<dbReference type="SUPFAM" id="SSF52518">
    <property type="entry name" value="Thiamin diphosphate-binding fold (THDP-binding)"/>
    <property type="match status" value="1"/>
</dbReference>
<dbReference type="GO" id="GO:0030976">
    <property type="term" value="F:thiamine pyrophosphate binding"/>
    <property type="evidence" value="ECO:0007669"/>
    <property type="project" value="InterPro"/>
</dbReference>
<dbReference type="Proteomes" id="UP000885738">
    <property type="component" value="Unassembled WGS sequence"/>
</dbReference>
<keyword evidence="1" id="KW-0560">Oxidoreductase</keyword>
<proteinExistence type="predicted"/>
<evidence type="ECO:0000313" key="3">
    <source>
        <dbReference type="EMBL" id="HEC67856.1"/>
    </source>
</evidence>
<feature type="domain" description="Thiamine pyrophosphate enzyme TPP-binding" evidence="2">
    <location>
        <begin position="55"/>
        <end position="213"/>
    </location>
</feature>
<dbReference type="InterPro" id="IPR051457">
    <property type="entry name" value="2-oxoacid:Fd_oxidoreductase"/>
</dbReference>
<dbReference type="EMBL" id="DRIH01000116">
    <property type="protein sequence ID" value="HEC67856.1"/>
    <property type="molecule type" value="Genomic_DNA"/>
</dbReference>
<dbReference type="GO" id="GO:0016625">
    <property type="term" value="F:oxidoreductase activity, acting on the aldehyde or oxo group of donors, iron-sulfur protein as acceptor"/>
    <property type="evidence" value="ECO:0007669"/>
    <property type="project" value="UniProtKB-ARBA"/>
</dbReference>
<evidence type="ECO:0000259" key="2">
    <source>
        <dbReference type="Pfam" id="PF02775"/>
    </source>
</evidence>
<dbReference type="CDD" id="cd03375">
    <property type="entry name" value="TPP_OGFOR"/>
    <property type="match status" value="1"/>
</dbReference>
<reference evidence="3" key="1">
    <citation type="journal article" date="2020" name="mSystems">
        <title>Genome- and Community-Level Interaction Insights into Carbon Utilization and Element Cycling Functions of Hydrothermarchaeota in Hydrothermal Sediment.</title>
        <authorList>
            <person name="Zhou Z."/>
            <person name="Liu Y."/>
            <person name="Xu W."/>
            <person name="Pan J."/>
            <person name="Luo Z.H."/>
            <person name="Li M."/>
        </authorList>
    </citation>
    <scope>NUCLEOTIDE SEQUENCE [LARGE SCALE GENOMIC DNA]</scope>
    <source>
        <strain evidence="3">HyVt-389</strain>
    </source>
</reference>